<proteinExistence type="predicted"/>
<feature type="transmembrane region" description="Helical" evidence="1">
    <location>
        <begin position="12"/>
        <end position="31"/>
    </location>
</feature>
<keyword evidence="3" id="KW-1185">Reference proteome</keyword>
<dbReference type="AlphaFoldDB" id="A0A1G4PAU3"/>
<protein>
    <submittedName>
        <fullName evidence="2">Uncharacterized protein</fullName>
    </submittedName>
</protein>
<dbReference type="STRING" id="177413.SAMN05660859_0404"/>
<sequence length="130" mass="14715">MHIGERGDVSDRIFGFAWCGILSFFAFLPLWRGEAPHVPLVLAALLLAVIAIAAPRVLAVPNRLWTRFGKAMHAVTSFVALFLLYYFFFTPGAALLRLCGRNTISQGFDRKMSTYWTEREPAETDFTRPF</sequence>
<evidence type="ECO:0000256" key="1">
    <source>
        <dbReference type="SAM" id="Phobius"/>
    </source>
</evidence>
<keyword evidence="1" id="KW-1133">Transmembrane helix</keyword>
<keyword evidence="1" id="KW-0472">Membrane</keyword>
<feature type="transmembrane region" description="Helical" evidence="1">
    <location>
        <begin position="71"/>
        <end position="88"/>
    </location>
</feature>
<accession>A0A1G4PAU3</accession>
<dbReference type="Proteomes" id="UP000198889">
    <property type="component" value="Unassembled WGS sequence"/>
</dbReference>
<evidence type="ECO:0000313" key="3">
    <source>
        <dbReference type="Proteomes" id="UP000198889"/>
    </source>
</evidence>
<evidence type="ECO:0000313" key="2">
    <source>
        <dbReference type="EMBL" id="SCW29179.1"/>
    </source>
</evidence>
<keyword evidence="1" id="KW-0812">Transmembrane</keyword>
<feature type="transmembrane region" description="Helical" evidence="1">
    <location>
        <begin position="37"/>
        <end position="59"/>
    </location>
</feature>
<organism evidence="2 3">
    <name type="scientific">Ancylobacter rudongensis</name>
    <dbReference type="NCBI Taxonomy" id="177413"/>
    <lineage>
        <taxon>Bacteria</taxon>
        <taxon>Pseudomonadati</taxon>
        <taxon>Pseudomonadota</taxon>
        <taxon>Alphaproteobacteria</taxon>
        <taxon>Hyphomicrobiales</taxon>
        <taxon>Xanthobacteraceae</taxon>
        <taxon>Ancylobacter</taxon>
    </lineage>
</organism>
<dbReference type="Pfam" id="PF19588">
    <property type="entry name" value="SxtJ"/>
    <property type="match status" value="1"/>
</dbReference>
<dbReference type="InterPro" id="IPR045781">
    <property type="entry name" value="SxtJ"/>
</dbReference>
<gene>
    <name evidence="2" type="ORF">SAMN05660859_0404</name>
</gene>
<name>A0A1G4PAU3_9HYPH</name>
<reference evidence="3" key="1">
    <citation type="submission" date="2016-10" db="EMBL/GenBank/DDBJ databases">
        <authorList>
            <person name="Varghese N."/>
            <person name="Submissions S."/>
        </authorList>
    </citation>
    <scope>NUCLEOTIDE SEQUENCE [LARGE SCALE GENOMIC DNA]</scope>
    <source>
        <strain evidence="3">CGMCC 1.1761</strain>
    </source>
</reference>
<dbReference type="EMBL" id="FMTP01000001">
    <property type="protein sequence ID" value="SCW29179.1"/>
    <property type="molecule type" value="Genomic_DNA"/>
</dbReference>